<dbReference type="GO" id="GO:0004867">
    <property type="term" value="F:serine-type endopeptidase inhibitor activity"/>
    <property type="evidence" value="ECO:0007669"/>
    <property type="project" value="UniProtKB-KW"/>
</dbReference>
<dbReference type="Gramene" id="Potri.006G088616.1.v4.1">
    <property type="protein sequence ID" value="Potri.006G088616.1.v4.1"/>
    <property type="gene ID" value="Potri.006G088616.v4.1"/>
</dbReference>
<evidence type="ECO:0000256" key="4">
    <source>
        <dbReference type="SAM" id="MobiDB-lite"/>
    </source>
</evidence>
<dbReference type="GO" id="GO:0009611">
    <property type="term" value="P:response to wounding"/>
    <property type="evidence" value="ECO:0007669"/>
    <property type="project" value="InterPro"/>
</dbReference>
<feature type="region of interest" description="Disordered" evidence="4">
    <location>
        <begin position="55"/>
        <end position="80"/>
    </location>
</feature>
<name>A0A3N7FGM5_POPTR</name>
<dbReference type="AlphaFoldDB" id="A0A3N7FGM5"/>
<dbReference type="SMR" id="A0A3N7FGM5"/>
<protein>
    <submittedName>
        <fullName evidence="5">Uncharacterized protein</fullName>
    </submittedName>
</protein>
<dbReference type="PANTHER" id="PTHR33091">
    <property type="entry name" value="PROTEIN, PUTATIVE, EXPRESSED-RELATED"/>
    <property type="match status" value="1"/>
</dbReference>
<keyword evidence="2" id="KW-0646">Protease inhibitor</keyword>
<comment type="similarity">
    <text evidence="1">Belongs to the protease inhibitor I13 (potato type I serine protease inhibitor) family.</text>
</comment>
<accession>A0A3N7FGM5</accession>
<dbReference type="PROSITE" id="PS00285">
    <property type="entry name" value="POTATO_INHIBITOR"/>
    <property type="match status" value="1"/>
</dbReference>
<dbReference type="Gene3D" id="3.30.10.10">
    <property type="entry name" value="Trypsin Inhibitor V, subunit A"/>
    <property type="match status" value="1"/>
</dbReference>
<dbReference type="InterPro" id="IPR036354">
    <property type="entry name" value="Prot_inh_pot1_sf"/>
</dbReference>
<reference evidence="5" key="1">
    <citation type="journal article" date="2006" name="Science">
        <title>The genome of black cottonwood, Populus trichocarpa (Torr. &amp; Gray).</title>
        <authorList>
            <person name="Tuskan G.A."/>
            <person name="Difazio S."/>
            <person name="Jansson S."/>
            <person name="Bohlmann J."/>
            <person name="Grigoriev I."/>
            <person name="Hellsten U."/>
            <person name="Putnam N."/>
            <person name="Ralph S."/>
            <person name="Rombauts S."/>
            <person name="Salamov A."/>
            <person name="Schein J."/>
            <person name="Sterck L."/>
            <person name="Aerts A."/>
            <person name="Bhalerao R.R."/>
            <person name="Bhalerao R.P."/>
            <person name="Blaudez D."/>
            <person name="Boerjan W."/>
            <person name="Brun A."/>
            <person name="Brunner A."/>
            <person name="Busov V."/>
            <person name="Campbell M."/>
            <person name="Carlson J."/>
            <person name="Chalot M."/>
            <person name="Chapman J."/>
            <person name="Chen G.L."/>
            <person name="Cooper D."/>
            <person name="Coutinho P.M."/>
            <person name="Couturier J."/>
            <person name="Covert S."/>
            <person name="Cronk Q."/>
            <person name="Cunningham R."/>
            <person name="Davis J."/>
            <person name="Degroeve S."/>
            <person name="Dejardin A."/>
            <person name="Depamphilis C."/>
            <person name="Detter J."/>
            <person name="Dirks B."/>
            <person name="Dubchak I."/>
            <person name="Duplessis S."/>
            <person name="Ehlting J."/>
            <person name="Ellis B."/>
            <person name="Gendler K."/>
            <person name="Goodstein D."/>
            <person name="Gribskov M."/>
            <person name="Grimwood J."/>
            <person name="Groover A."/>
            <person name="Gunter L."/>
            <person name="Hamberger B."/>
            <person name="Heinze B."/>
            <person name="Helariutta Y."/>
            <person name="Henrissat B."/>
            <person name="Holligan D."/>
            <person name="Holt R."/>
            <person name="Huang W."/>
            <person name="Islam-Faridi N."/>
            <person name="Jones S."/>
            <person name="Jones-Rhoades M."/>
            <person name="Jorgensen R."/>
            <person name="Joshi C."/>
            <person name="Kangasjarvi J."/>
            <person name="Karlsson J."/>
            <person name="Kelleher C."/>
            <person name="Kirkpatrick R."/>
            <person name="Kirst M."/>
            <person name="Kohler A."/>
            <person name="Kalluri U."/>
            <person name="Larimer F."/>
            <person name="Leebens-Mack J."/>
            <person name="Leple J.C."/>
            <person name="Locascio P."/>
            <person name="Lou Y."/>
            <person name="Lucas S."/>
            <person name="Martin F."/>
            <person name="Montanini B."/>
            <person name="Napoli C."/>
            <person name="Nelson D.R."/>
            <person name="Nelson C."/>
            <person name="Nieminen K."/>
            <person name="Nilsson O."/>
            <person name="Pereda V."/>
            <person name="Peter G."/>
            <person name="Philippe R."/>
            <person name="Pilate G."/>
            <person name="Poliakov A."/>
            <person name="Razumovskaya J."/>
            <person name="Richardson P."/>
            <person name="Rinaldi C."/>
            <person name="Ritland K."/>
            <person name="Rouze P."/>
            <person name="Ryaboy D."/>
            <person name="Schmutz J."/>
            <person name="Schrader J."/>
            <person name="Segerman B."/>
            <person name="Shin H."/>
            <person name="Siddiqui A."/>
            <person name="Sterky F."/>
            <person name="Terry A."/>
            <person name="Tsai C.J."/>
            <person name="Uberbacher E."/>
            <person name="Unneberg P."/>
            <person name="Vahala J."/>
            <person name="Wall K."/>
            <person name="Wessler S."/>
            <person name="Yang G."/>
            <person name="Yin T."/>
            <person name="Douglas C."/>
            <person name="Marra M."/>
            <person name="Sandberg G."/>
            <person name="Van de Peer Y."/>
            <person name="Rokhsar D."/>
        </authorList>
    </citation>
    <scope>NUCLEOTIDE SEQUENCE [LARGE SCALE GENOMIC DNA]</scope>
    <source>
        <strain evidence="5">Nisqually-1</strain>
    </source>
</reference>
<reference evidence="5" key="2">
    <citation type="submission" date="2017-07" db="EMBL/GenBank/DDBJ databases">
        <title>WGS assembly of Populus trichocarpa.</title>
        <authorList>
            <person name="Tuskan G."/>
            <person name="Difazio S."/>
            <person name="Jansson S."/>
            <person name="Bohlmann J."/>
            <person name="Grigoriev I."/>
            <person name="Hellsten U."/>
            <person name="Putnam N."/>
            <person name="Ralph S."/>
            <person name="Rombauts S."/>
            <person name="Salamov A."/>
            <person name="Schein J."/>
            <person name="Sterck L."/>
            <person name="Aerts A."/>
            <person name="Bhalerao R."/>
            <person name="Bhalerao R."/>
            <person name="Blaudez D."/>
            <person name="Boerjan W."/>
            <person name="Brun A."/>
            <person name="Brunner A."/>
            <person name="Busov V."/>
            <person name="Campbell M."/>
            <person name="Carlson J."/>
            <person name="Chalot M."/>
            <person name="Chapman J."/>
            <person name="Chen G."/>
            <person name="Cooper D."/>
            <person name="Coutinho P."/>
            <person name="Couturier J."/>
            <person name="Covert S."/>
            <person name="Cronk Q."/>
            <person name="Cunningham R."/>
            <person name="Davis J."/>
            <person name="Degroeve S."/>
            <person name="Dejardin A."/>
            <person name="Depamphilis C."/>
            <person name="Detter J."/>
            <person name="Dirks B."/>
            <person name="Dubchak I."/>
            <person name="Duplessis S."/>
            <person name="Ehlting J."/>
            <person name="Ellis B."/>
            <person name="Gendler K."/>
            <person name="Goodstein D."/>
            <person name="Gribskov M."/>
            <person name="Grimwood J."/>
            <person name="Groover A."/>
            <person name="Gunter L."/>
            <person name="Hamberger B."/>
            <person name="Heinze B."/>
            <person name="Helariutta Y."/>
            <person name="Henrissat B."/>
            <person name="Holligan D."/>
            <person name="Holt R."/>
            <person name="Huang W."/>
            <person name="Islam-Faridi N."/>
            <person name="Jones S."/>
            <person name="Jones-Rhoades M."/>
            <person name="Jorgensen R."/>
            <person name="Joshi C."/>
            <person name="Kangasjarvi J."/>
            <person name="Karlsson J."/>
            <person name="Kelleher C."/>
            <person name="Kirkpatrick R."/>
            <person name="Kirst M."/>
            <person name="Kohler A."/>
            <person name="Kalluri U."/>
            <person name="Larimer F."/>
            <person name="Leebens-Mack J."/>
            <person name="Leple J."/>
            <person name="Locascio P."/>
            <person name="Lou Y."/>
            <person name="Lucas S."/>
            <person name="Martin F."/>
            <person name="Montanini B."/>
            <person name="Napoli C."/>
            <person name="Nelson D."/>
            <person name="Nelson C."/>
            <person name="Nieminen K."/>
            <person name="Nilsson O."/>
            <person name="Pereda V."/>
            <person name="Peter G."/>
            <person name="Philippe R."/>
            <person name="Pilate G."/>
            <person name="Poliakov A."/>
            <person name="Razumovskaya J."/>
            <person name="Richardson P."/>
            <person name="Rinaldi C."/>
            <person name="Ritland K."/>
            <person name="Rouze P."/>
            <person name="Ryaboy D."/>
            <person name="Schmutz J."/>
            <person name="Schrader J."/>
            <person name="Segerman B."/>
            <person name="Shin H."/>
            <person name="Siddiqui A."/>
            <person name="Sterky F."/>
            <person name="Terry A."/>
            <person name="Tsai C."/>
            <person name="Uberbacher E."/>
            <person name="Unneberg P."/>
            <person name="Vahala J."/>
            <person name="Wall K."/>
            <person name="Wessler S."/>
            <person name="Yang G."/>
            <person name="Yin T."/>
            <person name="Douglas C."/>
            <person name="Marra M."/>
            <person name="Sandberg G."/>
            <person name="Van De Peer Y."/>
            <person name="Rokhsar D."/>
        </authorList>
    </citation>
    <scope>NUCLEOTIDE SEQUENCE</scope>
    <source>
        <strain evidence="5">Nisqually-1</strain>
    </source>
</reference>
<dbReference type="OMA" id="EIVKPCY"/>
<dbReference type="Pfam" id="PF00280">
    <property type="entry name" value="potato_inhibit"/>
    <property type="match status" value="1"/>
</dbReference>
<dbReference type="InParanoid" id="A0A3N7FGM5"/>
<dbReference type="EMBL" id="KZ623395">
    <property type="protein sequence ID" value="RQO93610.1"/>
    <property type="molecule type" value="Genomic_DNA"/>
</dbReference>
<dbReference type="InterPro" id="IPR000864">
    <property type="entry name" value="Prot_inh_pot1"/>
</dbReference>
<dbReference type="PRINTS" id="PR00292">
    <property type="entry name" value="POTATOINHBTR"/>
</dbReference>
<organism evidence="5">
    <name type="scientific">Populus trichocarpa</name>
    <name type="common">Western balsam poplar</name>
    <name type="synonym">Populus balsamifera subsp. trichocarpa</name>
    <dbReference type="NCBI Taxonomy" id="3694"/>
    <lineage>
        <taxon>Eukaryota</taxon>
        <taxon>Viridiplantae</taxon>
        <taxon>Streptophyta</taxon>
        <taxon>Embryophyta</taxon>
        <taxon>Tracheophyta</taxon>
        <taxon>Spermatophyta</taxon>
        <taxon>Magnoliopsida</taxon>
        <taxon>eudicotyledons</taxon>
        <taxon>Gunneridae</taxon>
        <taxon>Pentapetalae</taxon>
        <taxon>rosids</taxon>
        <taxon>fabids</taxon>
        <taxon>Malpighiales</taxon>
        <taxon>Salicaceae</taxon>
        <taxon>Saliceae</taxon>
        <taxon>Populus</taxon>
    </lineage>
</organism>
<evidence type="ECO:0000256" key="1">
    <source>
        <dbReference type="ARBA" id="ARBA00008210"/>
    </source>
</evidence>
<evidence type="ECO:0000256" key="3">
    <source>
        <dbReference type="ARBA" id="ARBA00022900"/>
    </source>
</evidence>
<dbReference type="SUPFAM" id="SSF54654">
    <property type="entry name" value="CI-2 family of serine protease inhibitors"/>
    <property type="match status" value="1"/>
</dbReference>
<keyword evidence="3" id="KW-0722">Serine protease inhibitor</keyword>
<proteinExistence type="inferred from homology"/>
<evidence type="ECO:0000313" key="5">
    <source>
        <dbReference type="EMBL" id="RQO93610.1"/>
    </source>
</evidence>
<evidence type="ECO:0000256" key="2">
    <source>
        <dbReference type="ARBA" id="ARBA00022690"/>
    </source>
</evidence>
<gene>
    <name evidence="5" type="ORF">POPTR_T082800</name>
</gene>
<dbReference type="PANTHER" id="PTHR33091:SF29">
    <property type="entry name" value="SUBTILISIN INHIBITOR 1"/>
    <property type="match status" value="1"/>
</dbReference>
<sequence length="151" mass="16932">MSGKPSVQLHLESEIVKPCYVIYKLVCCFHFIGTLFLSQIQGNQLSPPVQSFAMTEENQQIKSPQEPPADQAVPPLPRMYGLGSNPAAKTTWPELVGFTAEEAERRIKEEKPGAQIQVVQPDCFVTMDFRQNRVRLHVDSLGKIQRAPRIG</sequence>